<keyword evidence="6 11" id="KW-0256">Endoplasmic reticulum</keyword>
<accession>A0A0D0DPZ3</accession>
<dbReference type="Proteomes" id="UP000054538">
    <property type="component" value="Unassembled WGS sequence"/>
</dbReference>
<keyword evidence="8" id="KW-0472">Membrane</keyword>
<gene>
    <name evidence="13" type="ORF">PAXRUDRAFT_784366</name>
</gene>
<feature type="signal peptide" evidence="12">
    <location>
        <begin position="1"/>
        <end position="19"/>
    </location>
</feature>
<dbReference type="AlphaFoldDB" id="A0A0D0DPZ3"/>
<dbReference type="PANTHER" id="PTHR28012:SF1">
    <property type="entry name" value="NUCLEAR FUSION PROTEIN KAR5"/>
    <property type="match status" value="1"/>
</dbReference>
<evidence type="ECO:0000256" key="7">
    <source>
        <dbReference type="ARBA" id="ARBA00022989"/>
    </source>
</evidence>
<dbReference type="Pfam" id="PF04163">
    <property type="entry name" value="Tht1"/>
    <property type="match status" value="1"/>
</dbReference>
<keyword evidence="14" id="KW-1185">Reference proteome</keyword>
<dbReference type="InterPro" id="IPR007292">
    <property type="entry name" value="Nuclear_fusion_Kar5"/>
</dbReference>
<evidence type="ECO:0000256" key="4">
    <source>
        <dbReference type="ARBA" id="ARBA00022692"/>
    </source>
</evidence>
<proteinExistence type="inferred from homology"/>
<dbReference type="InParanoid" id="A0A0D0DPZ3"/>
<dbReference type="GO" id="GO:0005789">
    <property type="term" value="C:endoplasmic reticulum membrane"/>
    <property type="evidence" value="ECO:0007669"/>
    <property type="project" value="UniProtKB-SubCell"/>
</dbReference>
<dbReference type="GO" id="GO:0031965">
    <property type="term" value="C:nuclear membrane"/>
    <property type="evidence" value="ECO:0007669"/>
    <property type="project" value="UniProtKB-SubCell"/>
</dbReference>
<evidence type="ECO:0000256" key="6">
    <source>
        <dbReference type="ARBA" id="ARBA00022824"/>
    </source>
</evidence>
<evidence type="ECO:0000256" key="10">
    <source>
        <dbReference type="ARBA" id="ARBA00023242"/>
    </source>
</evidence>
<evidence type="ECO:0000256" key="9">
    <source>
        <dbReference type="ARBA" id="ARBA00023180"/>
    </source>
</evidence>
<reference evidence="14" key="2">
    <citation type="submission" date="2015-01" db="EMBL/GenBank/DDBJ databases">
        <title>Evolutionary Origins and Diversification of the Mycorrhizal Mutualists.</title>
        <authorList>
            <consortium name="DOE Joint Genome Institute"/>
            <consortium name="Mycorrhizal Genomics Consortium"/>
            <person name="Kohler A."/>
            <person name="Kuo A."/>
            <person name="Nagy L.G."/>
            <person name="Floudas D."/>
            <person name="Copeland A."/>
            <person name="Barry K.W."/>
            <person name="Cichocki N."/>
            <person name="Veneault-Fourrey C."/>
            <person name="LaButti K."/>
            <person name="Lindquist E.A."/>
            <person name="Lipzen A."/>
            <person name="Lundell T."/>
            <person name="Morin E."/>
            <person name="Murat C."/>
            <person name="Riley R."/>
            <person name="Ohm R."/>
            <person name="Sun H."/>
            <person name="Tunlid A."/>
            <person name="Henrissat B."/>
            <person name="Grigoriev I.V."/>
            <person name="Hibbett D.S."/>
            <person name="Martin F."/>
        </authorList>
    </citation>
    <scope>NUCLEOTIDE SEQUENCE [LARGE SCALE GENOMIC DNA]</scope>
    <source>
        <strain evidence="14">Ve08.2h10</strain>
    </source>
</reference>
<keyword evidence="4" id="KW-0812">Transmembrane</keyword>
<sequence>MVKYTLLLLVSHHIGHCLAWSWATYQIPHSGGGQISQDTPSSLADSELPQAEIDVLLKSKDTLQFYQRKPDCFQDAISLVKARCEESRMDEQERIQAAISITMCELATARHYSPPMECAAFARGGYKPSSTSAQSQARCVEALSRSAQFWSSYSGYLREMPQLCFAFRRWIDIGNA</sequence>
<keyword evidence="7" id="KW-1133">Transmembrane helix</keyword>
<dbReference type="EMBL" id="KN825123">
    <property type="protein sequence ID" value="KIK94203.1"/>
    <property type="molecule type" value="Genomic_DNA"/>
</dbReference>
<organism evidence="13 14">
    <name type="scientific">Paxillus rubicundulus Ve08.2h10</name>
    <dbReference type="NCBI Taxonomy" id="930991"/>
    <lineage>
        <taxon>Eukaryota</taxon>
        <taxon>Fungi</taxon>
        <taxon>Dikarya</taxon>
        <taxon>Basidiomycota</taxon>
        <taxon>Agaricomycotina</taxon>
        <taxon>Agaricomycetes</taxon>
        <taxon>Agaricomycetidae</taxon>
        <taxon>Boletales</taxon>
        <taxon>Paxilineae</taxon>
        <taxon>Paxillaceae</taxon>
        <taxon>Paxillus</taxon>
    </lineage>
</organism>
<comment type="subcellular location">
    <subcellularLocation>
        <location evidence="11">Endoplasmic reticulum membrane</location>
    </subcellularLocation>
    <subcellularLocation>
        <location evidence="11">Nucleus membrane</location>
    </subcellularLocation>
</comment>
<dbReference type="OrthoDB" id="5311848at2759"/>
<evidence type="ECO:0000256" key="5">
    <source>
        <dbReference type="ARBA" id="ARBA00022729"/>
    </source>
</evidence>
<evidence type="ECO:0000256" key="3">
    <source>
        <dbReference type="ARBA" id="ARBA00022459"/>
    </source>
</evidence>
<evidence type="ECO:0000256" key="1">
    <source>
        <dbReference type="ARBA" id="ARBA00003389"/>
    </source>
</evidence>
<evidence type="ECO:0000256" key="2">
    <source>
        <dbReference type="ARBA" id="ARBA00010473"/>
    </source>
</evidence>
<dbReference type="GO" id="GO:0000742">
    <property type="term" value="P:karyogamy involved in conjugation with cellular fusion"/>
    <property type="evidence" value="ECO:0007669"/>
    <property type="project" value="UniProtKB-UniRule"/>
</dbReference>
<protein>
    <recommendedName>
        <fullName evidence="15">Secreted protein</fullName>
    </recommendedName>
</protein>
<keyword evidence="10 11" id="KW-0539">Nucleus</keyword>
<feature type="chain" id="PRO_5002208583" description="Secreted protein" evidence="12">
    <location>
        <begin position="20"/>
        <end position="176"/>
    </location>
</feature>
<dbReference type="HOGENOM" id="CLU_098742_0_0_1"/>
<comment type="function">
    <text evidence="1 11">Required for nuclear membrane fusion during karyogamy.</text>
</comment>
<evidence type="ECO:0008006" key="15">
    <source>
        <dbReference type="Google" id="ProtNLM"/>
    </source>
</evidence>
<evidence type="ECO:0000256" key="12">
    <source>
        <dbReference type="SAM" id="SignalP"/>
    </source>
</evidence>
<evidence type="ECO:0000256" key="11">
    <source>
        <dbReference type="RuleBase" id="RU368082"/>
    </source>
</evidence>
<dbReference type="PANTHER" id="PTHR28012">
    <property type="entry name" value="NUCLEAR FUSION PROTEIN KAR5"/>
    <property type="match status" value="1"/>
</dbReference>
<evidence type="ECO:0000313" key="13">
    <source>
        <dbReference type="EMBL" id="KIK94203.1"/>
    </source>
</evidence>
<dbReference type="GO" id="GO:0048288">
    <property type="term" value="P:nuclear membrane fusion involved in karyogamy"/>
    <property type="evidence" value="ECO:0007669"/>
    <property type="project" value="UniProtKB-UniRule"/>
</dbReference>
<keyword evidence="3 11" id="KW-0415">Karyogamy</keyword>
<evidence type="ECO:0000313" key="14">
    <source>
        <dbReference type="Proteomes" id="UP000054538"/>
    </source>
</evidence>
<keyword evidence="9" id="KW-0325">Glycoprotein</keyword>
<reference evidence="13 14" key="1">
    <citation type="submission" date="2014-04" db="EMBL/GenBank/DDBJ databases">
        <authorList>
            <consortium name="DOE Joint Genome Institute"/>
            <person name="Kuo A."/>
            <person name="Kohler A."/>
            <person name="Jargeat P."/>
            <person name="Nagy L.G."/>
            <person name="Floudas D."/>
            <person name="Copeland A."/>
            <person name="Barry K.W."/>
            <person name="Cichocki N."/>
            <person name="Veneault-Fourrey C."/>
            <person name="LaButti K."/>
            <person name="Lindquist E.A."/>
            <person name="Lipzen A."/>
            <person name="Lundell T."/>
            <person name="Morin E."/>
            <person name="Murat C."/>
            <person name="Sun H."/>
            <person name="Tunlid A."/>
            <person name="Henrissat B."/>
            <person name="Grigoriev I.V."/>
            <person name="Hibbett D.S."/>
            <person name="Martin F."/>
            <person name="Nordberg H.P."/>
            <person name="Cantor M.N."/>
            <person name="Hua S.X."/>
        </authorList>
    </citation>
    <scope>NUCLEOTIDE SEQUENCE [LARGE SCALE GENOMIC DNA]</scope>
    <source>
        <strain evidence="13 14">Ve08.2h10</strain>
    </source>
</reference>
<evidence type="ECO:0000256" key="8">
    <source>
        <dbReference type="ARBA" id="ARBA00023136"/>
    </source>
</evidence>
<comment type="similarity">
    <text evidence="2 11">Belongs to the KAR5 family.</text>
</comment>
<name>A0A0D0DPZ3_9AGAM</name>
<keyword evidence="5 11" id="KW-0732">Signal</keyword>